<dbReference type="EMBL" id="JH793730">
    <property type="protein sequence ID" value="ELQ43181.1"/>
    <property type="molecule type" value="Genomic_DNA"/>
</dbReference>
<gene>
    <name evidence="1" type="ORF">OOU_Y34scaffold00165g3</name>
</gene>
<name>A0AA97P739_PYRO3</name>
<organism evidence="1">
    <name type="scientific">Pyricularia oryzae (strain Y34)</name>
    <name type="common">Rice blast fungus</name>
    <name type="synonym">Magnaporthe oryzae</name>
    <dbReference type="NCBI Taxonomy" id="1143189"/>
    <lineage>
        <taxon>Eukaryota</taxon>
        <taxon>Fungi</taxon>
        <taxon>Dikarya</taxon>
        <taxon>Ascomycota</taxon>
        <taxon>Pezizomycotina</taxon>
        <taxon>Sordariomycetes</taxon>
        <taxon>Sordariomycetidae</taxon>
        <taxon>Magnaporthales</taxon>
        <taxon>Pyriculariaceae</taxon>
        <taxon>Pyricularia</taxon>
    </lineage>
</organism>
<reference evidence="1" key="1">
    <citation type="journal article" date="2012" name="PLoS Genet.">
        <title>Comparative analysis of the genomes of two field isolates of the rice blast fungus Magnaporthe oryzae.</title>
        <authorList>
            <person name="Xue M."/>
            <person name="Yang J."/>
            <person name="Li Z."/>
            <person name="Hu S."/>
            <person name="Yao N."/>
            <person name="Dean R.A."/>
            <person name="Zhao W."/>
            <person name="Shen M."/>
            <person name="Zhang H."/>
            <person name="Li C."/>
            <person name="Liu L."/>
            <person name="Cao L."/>
            <person name="Xu X."/>
            <person name="Xing Y."/>
            <person name="Hsiang T."/>
            <person name="Zhang Z."/>
            <person name="Xu J.R."/>
            <person name="Peng Y.L."/>
        </authorList>
    </citation>
    <scope>NUCLEOTIDE SEQUENCE</scope>
    <source>
        <strain evidence="1">Y34</strain>
    </source>
</reference>
<accession>A0AA97P739</accession>
<evidence type="ECO:0000313" key="1">
    <source>
        <dbReference type="EMBL" id="ELQ43181.1"/>
    </source>
</evidence>
<dbReference type="AlphaFoldDB" id="A0AA97P739"/>
<dbReference type="Proteomes" id="UP000011086">
    <property type="component" value="Unassembled WGS sequence"/>
</dbReference>
<protein>
    <submittedName>
        <fullName evidence="1">Uncharacterized protein</fullName>
    </submittedName>
</protein>
<proteinExistence type="predicted"/>
<sequence length="76" mass="8549">MGRLVCWIETAKNLMEILRQKCPPLDSGYNEAARKRYTKLPNDVSPGDLYDFVEASSTGSDILQPLRDAESWDQGS</sequence>